<sequence length="144" mass="15054">MRLDLREDTATLGGVEAAVHALLVPGDSAFDGDAARSRAQDELLRVDPVHQRALGAGRPGGHQLLGTTRRDYSGSRIGFPALAAAFTALLTGMSLPLAAEAGLVLPALGDRERERSSSASSSRSLSSSKFMLPDRPGETEVAMV</sequence>
<evidence type="ECO:0000313" key="3">
    <source>
        <dbReference type="EMBL" id="TNN68798.1"/>
    </source>
</evidence>
<feature type="region of interest" description="Disordered" evidence="1">
    <location>
        <begin position="111"/>
        <end position="144"/>
    </location>
</feature>
<gene>
    <name evidence="3" type="ORF">EYF80_020986</name>
</gene>
<keyword evidence="2" id="KW-0812">Transmembrane</keyword>
<evidence type="ECO:0000313" key="4">
    <source>
        <dbReference type="Proteomes" id="UP000314294"/>
    </source>
</evidence>
<keyword evidence="2" id="KW-0472">Membrane</keyword>
<evidence type="ECO:0000256" key="1">
    <source>
        <dbReference type="SAM" id="MobiDB-lite"/>
    </source>
</evidence>
<proteinExistence type="predicted"/>
<protein>
    <submittedName>
        <fullName evidence="3">Uncharacterized protein</fullName>
    </submittedName>
</protein>
<dbReference type="EMBL" id="SRLO01000184">
    <property type="protein sequence ID" value="TNN68798.1"/>
    <property type="molecule type" value="Genomic_DNA"/>
</dbReference>
<comment type="caution">
    <text evidence="3">The sequence shown here is derived from an EMBL/GenBank/DDBJ whole genome shotgun (WGS) entry which is preliminary data.</text>
</comment>
<name>A0A4Z2HSR1_9TELE</name>
<organism evidence="3 4">
    <name type="scientific">Liparis tanakae</name>
    <name type="common">Tanaka's snailfish</name>
    <dbReference type="NCBI Taxonomy" id="230148"/>
    <lineage>
        <taxon>Eukaryota</taxon>
        <taxon>Metazoa</taxon>
        <taxon>Chordata</taxon>
        <taxon>Craniata</taxon>
        <taxon>Vertebrata</taxon>
        <taxon>Euteleostomi</taxon>
        <taxon>Actinopterygii</taxon>
        <taxon>Neopterygii</taxon>
        <taxon>Teleostei</taxon>
        <taxon>Neoteleostei</taxon>
        <taxon>Acanthomorphata</taxon>
        <taxon>Eupercaria</taxon>
        <taxon>Perciformes</taxon>
        <taxon>Cottioidei</taxon>
        <taxon>Cottales</taxon>
        <taxon>Liparidae</taxon>
        <taxon>Liparis</taxon>
    </lineage>
</organism>
<feature type="compositionally biased region" description="Low complexity" evidence="1">
    <location>
        <begin position="117"/>
        <end position="128"/>
    </location>
</feature>
<evidence type="ECO:0000256" key="2">
    <source>
        <dbReference type="SAM" id="Phobius"/>
    </source>
</evidence>
<keyword evidence="4" id="KW-1185">Reference proteome</keyword>
<accession>A0A4Z2HSR1</accession>
<keyword evidence="2" id="KW-1133">Transmembrane helix</keyword>
<dbReference type="AlphaFoldDB" id="A0A4Z2HSR1"/>
<feature type="transmembrane region" description="Helical" evidence="2">
    <location>
        <begin position="77"/>
        <end position="99"/>
    </location>
</feature>
<reference evidence="3 4" key="1">
    <citation type="submission" date="2019-03" db="EMBL/GenBank/DDBJ databases">
        <title>First draft genome of Liparis tanakae, snailfish: a comprehensive survey of snailfish specific genes.</title>
        <authorList>
            <person name="Kim W."/>
            <person name="Song I."/>
            <person name="Jeong J.-H."/>
            <person name="Kim D."/>
            <person name="Kim S."/>
            <person name="Ryu S."/>
            <person name="Song J.Y."/>
            <person name="Lee S.K."/>
        </authorList>
    </citation>
    <scope>NUCLEOTIDE SEQUENCE [LARGE SCALE GENOMIC DNA]</scope>
    <source>
        <tissue evidence="3">Muscle</tissue>
    </source>
</reference>
<dbReference type="Proteomes" id="UP000314294">
    <property type="component" value="Unassembled WGS sequence"/>
</dbReference>